<reference evidence="1" key="1">
    <citation type="submission" date="2025-08" db="UniProtKB">
        <authorList>
            <consortium name="Ensembl"/>
        </authorList>
    </citation>
    <scope>IDENTIFICATION</scope>
</reference>
<keyword evidence="2" id="KW-1185">Reference proteome</keyword>
<reference evidence="1" key="2">
    <citation type="submission" date="2025-09" db="UniProtKB">
        <authorList>
            <consortium name="Ensembl"/>
        </authorList>
    </citation>
    <scope>IDENTIFICATION</scope>
</reference>
<sequence length="138" mass="14409">MALRKGSSSVALSGWSSEVQMNPADVPGLEVKLGALVVLFSITLVVASPLCSIGAGDLCCSTPPQEHHLFQSSPKAGPGQAAAGSRGRLPPALCSHVPVGHCRHQDQVVPPAPAGQVHLRRPGVWHLYVYQFHGDPAP</sequence>
<protein>
    <submittedName>
        <fullName evidence="1">Uncharacterized protein</fullName>
    </submittedName>
</protein>
<name>A0A8C7M7Z2_ONCKI</name>
<dbReference type="Proteomes" id="UP000694557">
    <property type="component" value="Unassembled WGS sequence"/>
</dbReference>
<dbReference type="AlphaFoldDB" id="A0A8C7M7Z2"/>
<dbReference type="Ensembl" id="ENSOKIT00005036211.1">
    <property type="protein sequence ID" value="ENSOKIP00005034313.1"/>
    <property type="gene ID" value="ENSOKIG00005014673.1"/>
</dbReference>
<proteinExistence type="predicted"/>
<organism evidence="1 2">
    <name type="scientific">Oncorhynchus kisutch</name>
    <name type="common">Coho salmon</name>
    <name type="synonym">Salmo kisutch</name>
    <dbReference type="NCBI Taxonomy" id="8019"/>
    <lineage>
        <taxon>Eukaryota</taxon>
        <taxon>Metazoa</taxon>
        <taxon>Chordata</taxon>
        <taxon>Craniata</taxon>
        <taxon>Vertebrata</taxon>
        <taxon>Euteleostomi</taxon>
        <taxon>Actinopterygii</taxon>
        <taxon>Neopterygii</taxon>
        <taxon>Teleostei</taxon>
        <taxon>Protacanthopterygii</taxon>
        <taxon>Salmoniformes</taxon>
        <taxon>Salmonidae</taxon>
        <taxon>Salmoninae</taxon>
        <taxon>Oncorhynchus</taxon>
    </lineage>
</organism>
<evidence type="ECO:0000313" key="2">
    <source>
        <dbReference type="Proteomes" id="UP000694557"/>
    </source>
</evidence>
<dbReference type="GeneTree" id="ENSGT01000000221905"/>
<accession>A0A8C7M7Z2</accession>
<evidence type="ECO:0000313" key="1">
    <source>
        <dbReference type="Ensembl" id="ENSOKIP00005034313.1"/>
    </source>
</evidence>